<protein>
    <submittedName>
        <fullName evidence="2">Uncharacterized protein</fullName>
    </submittedName>
</protein>
<dbReference type="AlphaFoldDB" id="A0A345II20"/>
<feature type="signal peptide" evidence="1">
    <location>
        <begin position="1"/>
        <end position="18"/>
    </location>
</feature>
<organism evidence="2 3">
    <name type="scientific">Deinococcus wulumuqiensis</name>
    <dbReference type="NCBI Taxonomy" id="980427"/>
    <lineage>
        <taxon>Bacteria</taxon>
        <taxon>Thermotogati</taxon>
        <taxon>Deinococcota</taxon>
        <taxon>Deinococci</taxon>
        <taxon>Deinococcales</taxon>
        <taxon>Deinococcaceae</taxon>
        <taxon>Deinococcus</taxon>
    </lineage>
</organism>
<evidence type="ECO:0000313" key="3">
    <source>
        <dbReference type="Proteomes" id="UP000253744"/>
    </source>
</evidence>
<dbReference type="RefSeq" id="WP_114672180.1">
    <property type="nucleotide sequence ID" value="NZ_CALTYN010000401.1"/>
</dbReference>
<dbReference type="EMBL" id="CP031158">
    <property type="protein sequence ID" value="AXG99342.1"/>
    <property type="molecule type" value="Genomic_DNA"/>
</dbReference>
<evidence type="ECO:0000313" key="2">
    <source>
        <dbReference type="EMBL" id="AXG99342.1"/>
    </source>
</evidence>
<name>A0A345II20_9DEIO</name>
<reference evidence="2 3" key="1">
    <citation type="submission" date="2018-07" db="EMBL/GenBank/DDBJ databases">
        <title>Complete Genome and Methylome Analysis of Deinococcus wulumuqiensis NEB 479.</title>
        <authorList>
            <person name="Fomenkov A."/>
            <person name="Luyten Y."/>
            <person name="Vincze T."/>
            <person name="Anton B.P."/>
            <person name="Clark T."/>
            <person name="Roberts R.J."/>
            <person name="Morgan R.D."/>
        </authorList>
    </citation>
    <scope>NUCLEOTIDE SEQUENCE [LARGE SCALE GENOMIC DNA]</scope>
    <source>
        <strain evidence="2 3">NEB 479</strain>
    </source>
</reference>
<keyword evidence="1" id="KW-0732">Signal</keyword>
<dbReference type="STRING" id="1288484.GCA_000348665_01805"/>
<proteinExistence type="predicted"/>
<dbReference type="KEGG" id="dwu:DVJ83_09540"/>
<dbReference type="Proteomes" id="UP000253744">
    <property type="component" value="Chromosome"/>
</dbReference>
<gene>
    <name evidence="2" type="ORF">DVJ83_09540</name>
</gene>
<sequence>MQRLFFLLLWSGCSLASAAPFTLAPGQTAQAGPARITLLSVQDGRCPPRALCLMAGELTAKVMVTRGNTTRTLTLRLPGQAQGTPAGTLKLTAATRLGERRAQKLTFDLVRP</sequence>
<feature type="chain" id="PRO_5016633007" evidence="1">
    <location>
        <begin position="19"/>
        <end position="112"/>
    </location>
</feature>
<evidence type="ECO:0000256" key="1">
    <source>
        <dbReference type="SAM" id="SignalP"/>
    </source>
</evidence>
<accession>A0A345II20</accession>